<keyword evidence="5 6" id="KW-0676">Redox-active center</keyword>
<gene>
    <name evidence="6 7" type="primary">hslO</name>
    <name evidence="7" type="ORF">K6Y31_07980</name>
</gene>
<dbReference type="Gene3D" id="3.55.30.10">
    <property type="entry name" value="Hsp33 domain"/>
    <property type="match status" value="1"/>
</dbReference>
<reference evidence="7 8" key="1">
    <citation type="journal article" date="2022" name="Environ. Microbiol. Rep.">
        <title>Eco-phylogenetic analyses reveal divergent evolution of vitamin B12 metabolism in the marine bacterial family 'Psychromonadaceae'.</title>
        <authorList>
            <person name="Jin X."/>
            <person name="Yang Y."/>
            <person name="Cao H."/>
            <person name="Gao B."/>
            <person name="Zhao Z."/>
        </authorList>
    </citation>
    <scope>NUCLEOTIDE SEQUENCE [LARGE SCALE GENOMIC DNA]</scope>
    <source>
        <strain evidence="7 8">MKS20</strain>
    </source>
</reference>
<dbReference type="Pfam" id="PF01430">
    <property type="entry name" value="HSP33"/>
    <property type="match status" value="1"/>
</dbReference>
<sequence>MDQAPTQPLLDHLHRFLFEDYDVRGELVQLSQSYQDVLRNHHYPAAIERLVGELFVATSLLTATLKFEGHINVQLQGDGPVHLAAINGDHNQALRGVARYKSTPADDANLTEMVGKGFLLITITPNEGERYQGVVELVGNSLTDSLENYFAQSEQLATKLILKTGVYNDQKMAAGLLLQKLPTAKEEHEAEFSHVTTLAETLKDDELFGLDAETLLYRLYHQETVRIFEPQAIVFECGCSREKCEGALLSVEKSELLDILQEKGQIDMDCEYCRTAYHFDAVDVEALFTTKAPSTQNNETKH</sequence>
<organism evidence="7 8">
    <name type="scientific">Motilimonas cestriensis</name>
    <dbReference type="NCBI Taxonomy" id="2742685"/>
    <lineage>
        <taxon>Bacteria</taxon>
        <taxon>Pseudomonadati</taxon>
        <taxon>Pseudomonadota</taxon>
        <taxon>Gammaproteobacteria</taxon>
        <taxon>Alteromonadales</taxon>
        <taxon>Alteromonadales genera incertae sedis</taxon>
        <taxon>Motilimonas</taxon>
    </lineage>
</organism>
<feature type="disulfide bond" description="Redox-active" evidence="6">
    <location>
        <begin position="237"/>
        <end position="239"/>
    </location>
</feature>
<dbReference type="InterPro" id="IPR016154">
    <property type="entry name" value="Heat_shock_Hsp33_C"/>
</dbReference>
<dbReference type="Proteomes" id="UP001201273">
    <property type="component" value="Unassembled WGS sequence"/>
</dbReference>
<dbReference type="PANTHER" id="PTHR30111:SF1">
    <property type="entry name" value="33 KDA CHAPERONIN"/>
    <property type="match status" value="1"/>
</dbReference>
<dbReference type="PIRSF" id="PIRSF005261">
    <property type="entry name" value="Heat_shock_Hsp33"/>
    <property type="match status" value="1"/>
</dbReference>
<protein>
    <recommendedName>
        <fullName evidence="6">33 kDa chaperonin</fullName>
    </recommendedName>
    <alternativeName>
        <fullName evidence="6">Heat shock protein 33 homolog</fullName>
        <shortName evidence="6">HSP33</shortName>
    </alternativeName>
</protein>
<keyword evidence="8" id="KW-1185">Reference proteome</keyword>
<dbReference type="Gene3D" id="1.10.287.480">
    <property type="entry name" value="helix hairpin bin"/>
    <property type="match status" value="1"/>
</dbReference>
<comment type="function">
    <text evidence="6">Redox regulated molecular chaperone. Protects both thermally unfolding and oxidatively damaged proteins from irreversible aggregation. Plays an important role in the bacterial defense system toward oxidative stress.</text>
</comment>
<dbReference type="InterPro" id="IPR016153">
    <property type="entry name" value="Heat_shock_Hsp33_N"/>
</dbReference>
<comment type="subcellular location">
    <subcellularLocation>
        <location evidence="6">Cytoplasm</location>
    </subcellularLocation>
</comment>
<dbReference type="InterPro" id="IPR023212">
    <property type="entry name" value="Hsp33_helix_hairpin_bin_dom_sf"/>
</dbReference>
<evidence type="ECO:0000256" key="2">
    <source>
        <dbReference type="ARBA" id="ARBA00022833"/>
    </source>
</evidence>
<keyword evidence="1 6" id="KW-0963">Cytoplasm</keyword>
<evidence type="ECO:0000256" key="4">
    <source>
        <dbReference type="ARBA" id="ARBA00023186"/>
    </source>
</evidence>
<proteinExistence type="inferred from homology"/>
<accession>A0ABS8WAN0</accession>
<dbReference type="EMBL" id="JAIMJA010000006">
    <property type="protein sequence ID" value="MCE2594753.1"/>
    <property type="molecule type" value="Genomic_DNA"/>
</dbReference>
<dbReference type="RefSeq" id="WP_233052273.1">
    <property type="nucleotide sequence ID" value="NZ_JAIMJA010000006.1"/>
</dbReference>
<evidence type="ECO:0000313" key="7">
    <source>
        <dbReference type="EMBL" id="MCE2594753.1"/>
    </source>
</evidence>
<dbReference type="InterPro" id="IPR000397">
    <property type="entry name" value="Heat_shock_Hsp33"/>
</dbReference>
<dbReference type="SUPFAM" id="SSF64397">
    <property type="entry name" value="Hsp33 domain"/>
    <property type="match status" value="1"/>
</dbReference>
<dbReference type="PANTHER" id="PTHR30111">
    <property type="entry name" value="33 KDA CHAPERONIN"/>
    <property type="match status" value="1"/>
</dbReference>
<keyword evidence="4 6" id="KW-0143">Chaperone</keyword>
<feature type="disulfide bond" description="Redox-active" evidence="6">
    <location>
        <begin position="270"/>
        <end position="273"/>
    </location>
</feature>
<dbReference type="NCBIfam" id="NF001033">
    <property type="entry name" value="PRK00114.1"/>
    <property type="match status" value="1"/>
</dbReference>
<keyword evidence="2 6" id="KW-0862">Zinc</keyword>
<dbReference type="SUPFAM" id="SSF118352">
    <property type="entry name" value="HSP33 redox switch-like"/>
    <property type="match status" value="1"/>
</dbReference>
<dbReference type="Gene3D" id="3.90.1280.10">
    <property type="entry name" value="HSP33 redox switch-like"/>
    <property type="match status" value="1"/>
</dbReference>
<evidence type="ECO:0000256" key="3">
    <source>
        <dbReference type="ARBA" id="ARBA00023157"/>
    </source>
</evidence>
<dbReference type="HAMAP" id="MF_00117">
    <property type="entry name" value="HslO"/>
    <property type="match status" value="1"/>
</dbReference>
<evidence type="ECO:0000256" key="6">
    <source>
        <dbReference type="HAMAP-Rule" id="MF_00117"/>
    </source>
</evidence>
<evidence type="ECO:0000256" key="1">
    <source>
        <dbReference type="ARBA" id="ARBA00022490"/>
    </source>
</evidence>
<dbReference type="CDD" id="cd00498">
    <property type="entry name" value="Hsp33"/>
    <property type="match status" value="1"/>
</dbReference>
<evidence type="ECO:0000256" key="5">
    <source>
        <dbReference type="ARBA" id="ARBA00023284"/>
    </source>
</evidence>
<comment type="similarity">
    <text evidence="6">Belongs to the HSP33 family.</text>
</comment>
<name>A0ABS8WAN0_9GAMM</name>
<comment type="caution">
    <text evidence="7">The sequence shown here is derived from an EMBL/GenBank/DDBJ whole genome shotgun (WGS) entry which is preliminary data.</text>
</comment>
<evidence type="ECO:0000313" key="8">
    <source>
        <dbReference type="Proteomes" id="UP001201273"/>
    </source>
</evidence>
<comment type="PTM">
    <text evidence="6">Under oxidizing conditions two disulfide bonds are formed involving the reactive cysteines. Under reducing conditions zinc is bound to the reactive cysteines and the protein is inactive.</text>
</comment>
<keyword evidence="3 6" id="KW-1015">Disulfide bond</keyword>